<evidence type="ECO:0000313" key="2">
    <source>
        <dbReference type="Proteomes" id="UP001597273"/>
    </source>
</evidence>
<dbReference type="Gene3D" id="2.40.30.80">
    <property type="entry name" value="YkvR-like"/>
    <property type="match status" value="1"/>
</dbReference>
<sequence>MPVHVYLNDRLIEAVHFSEEQTAEPKRQKIVLDFKVTSEDYHDVAVLLYEMEFHVRVPEKNLDFQAAITNYSTSVTNLYLGNEVADYHLELTEKDEAARQ</sequence>
<dbReference type="Pfam" id="PF11514">
    <property type="entry name" value="DUF3219"/>
    <property type="match status" value="1"/>
</dbReference>
<reference evidence="2" key="1">
    <citation type="journal article" date="2019" name="Int. J. Syst. Evol. Microbiol.">
        <title>The Global Catalogue of Microorganisms (GCM) 10K type strain sequencing project: providing services to taxonomists for standard genome sequencing and annotation.</title>
        <authorList>
            <consortium name="The Broad Institute Genomics Platform"/>
            <consortium name="The Broad Institute Genome Sequencing Center for Infectious Disease"/>
            <person name="Wu L."/>
            <person name="Ma J."/>
        </authorList>
    </citation>
    <scope>NUCLEOTIDE SEQUENCE [LARGE SCALE GENOMIC DNA]</scope>
    <source>
        <strain evidence="2">CGMCC 1.15475</strain>
    </source>
</reference>
<evidence type="ECO:0000313" key="1">
    <source>
        <dbReference type="EMBL" id="MFD1864460.1"/>
    </source>
</evidence>
<accession>A0ABW4QLJ4</accession>
<proteinExistence type="predicted"/>
<dbReference type="InterPro" id="IPR021596">
    <property type="entry name" value="DUF3219"/>
</dbReference>
<keyword evidence="2" id="KW-1185">Reference proteome</keyword>
<organism evidence="1 2">
    <name type="scientific">Planococcus chinensis</name>
    <dbReference type="NCBI Taxonomy" id="272917"/>
    <lineage>
        <taxon>Bacteria</taxon>
        <taxon>Bacillati</taxon>
        <taxon>Bacillota</taxon>
        <taxon>Bacilli</taxon>
        <taxon>Bacillales</taxon>
        <taxon>Caryophanaceae</taxon>
        <taxon>Planococcus</taxon>
    </lineage>
</organism>
<name>A0ABW4QLJ4_9BACL</name>
<dbReference type="SUPFAM" id="SSF159173">
    <property type="entry name" value="YkvR-like"/>
    <property type="match status" value="1"/>
</dbReference>
<comment type="caution">
    <text evidence="1">The sequence shown here is derived from an EMBL/GenBank/DDBJ whole genome shotgun (WGS) entry which is preliminary data.</text>
</comment>
<dbReference type="EMBL" id="JBHUFW010000012">
    <property type="protein sequence ID" value="MFD1864460.1"/>
    <property type="molecule type" value="Genomic_DNA"/>
</dbReference>
<dbReference type="RefSeq" id="WP_204892766.1">
    <property type="nucleotide sequence ID" value="NZ_JBHUFW010000012.1"/>
</dbReference>
<dbReference type="Proteomes" id="UP001597273">
    <property type="component" value="Unassembled WGS sequence"/>
</dbReference>
<dbReference type="InterPro" id="IPR023105">
    <property type="entry name" value="YkvR-like_sf"/>
</dbReference>
<gene>
    <name evidence="1" type="ORF">ACFSDB_16275</name>
</gene>
<protein>
    <submittedName>
        <fullName evidence="1">DUF3219 family protein</fullName>
    </submittedName>
</protein>